<evidence type="ECO:0000256" key="3">
    <source>
        <dbReference type="ARBA" id="ARBA00023163"/>
    </source>
</evidence>
<evidence type="ECO:0000313" key="6">
    <source>
        <dbReference type="Proteomes" id="UP000030988"/>
    </source>
</evidence>
<organism evidence="5 6">
    <name type="scientific">Croceibacterium mercuriale</name>
    <dbReference type="NCBI Taxonomy" id="1572751"/>
    <lineage>
        <taxon>Bacteria</taxon>
        <taxon>Pseudomonadati</taxon>
        <taxon>Pseudomonadota</taxon>
        <taxon>Alphaproteobacteria</taxon>
        <taxon>Sphingomonadales</taxon>
        <taxon>Erythrobacteraceae</taxon>
        <taxon>Croceibacterium</taxon>
    </lineage>
</organism>
<dbReference type="SUPFAM" id="SSF46785">
    <property type="entry name" value="Winged helix' DNA-binding domain"/>
    <property type="match status" value="1"/>
</dbReference>
<dbReference type="GO" id="GO:0003677">
    <property type="term" value="F:DNA binding"/>
    <property type="evidence" value="ECO:0007669"/>
    <property type="project" value="UniProtKB-KW"/>
</dbReference>
<keyword evidence="3" id="KW-0804">Transcription</keyword>
<dbReference type="InterPro" id="IPR011711">
    <property type="entry name" value="GntR_C"/>
</dbReference>
<evidence type="ECO:0000313" key="5">
    <source>
        <dbReference type="EMBL" id="KHL25539.1"/>
    </source>
</evidence>
<dbReference type="InterPro" id="IPR008920">
    <property type="entry name" value="TF_FadR/GntR_C"/>
</dbReference>
<keyword evidence="2" id="KW-0238">DNA-binding</keyword>
<evidence type="ECO:0000256" key="2">
    <source>
        <dbReference type="ARBA" id="ARBA00023125"/>
    </source>
</evidence>
<gene>
    <name evidence="5" type="ORF">PK98_02350</name>
</gene>
<reference evidence="5 6" key="1">
    <citation type="submission" date="2014-11" db="EMBL/GenBank/DDBJ databases">
        <title>Draft genome sequence of Kirrobacter mercurialis.</title>
        <authorList>
            <person name="Coil D.A."/>
            <person name="Eisen J.A."/>
        </authorList>
    </citation>
    <scope>NUCLEOTIDE SEQUENCE [LARGE SCALE GENOMIC DNA]</scope>
    <source>
        <strain evidence="5 6">Coronado</strain>
    </source>
</reference>
<dbReference type="PROSITE" id="PS50949">
    <property type="entry name" value="HTH_GNTR"/>
    <property type="match status" value="1"/>
</dbReference>
<dbReference type="RefSeq" id="WP_039093991.1">
    <property type="nucleotide sequence ID" value="NZ_JTDN01000001.1"/>
</dbReference>
<dbReference type="EMBL" id="JTDN01000001">
    <property type="protein sequence ID" value="KHL25539.1"/>
    <property type="molecule type" value="Genomic_DNA"/>
</dbReference>
<name>A0A0B2BVQ9_9SPHN</name>
<evidence type="ECO:0000259" key="4">
    <source>
        <dbReference type="PROSITE" id="PS50949"/>
    </source>
</evidence>
<dbReference type="InterPro" id="IPR036390">
    <property type="entry name" value="WH_DNA-bd_sf"/>
</dbReference>
<dbReference type="SMART" id="SM00895">
    <property type="entry name" value="FCD"/>
    <property type="match status" value="1"/>
</dbReference>
<dbReference type="PANTHER" id="PTHR43537:SF51">
    <property type="entry name" value="HTH-TYPE TRANSCRIPTIONAL REGULATOR LGOR-RELATED"/>
    <property type="match status" value="1"/>
</dbReference>
<dbReference type="STRING" id="1572751.PK98_02350"/>
<dbReference type="SUPFAM" id="SSF48008">
    <property type="entry name" value="GntR ligand-binding domain-like"/>
    <property type="match status" value="1"/>
</dbReference>
<dbReference type="Pfam" id="PF07729">
    <property type="entry name" value="FCD"/>
    <property type="match status" value="1"/>
</dbReference>
<sequence>MVDRKTLRQVSEELKTRIAQGLYAPGQRLLEKDLVEEYGVSRGRMREVLRNLVGEGLLEFEEQRGVRIRRLDRKDATDLGRLREMIEGLAARLAAERMPDAELERQLVTLGEQMDQTAAASDAETYGHLNREFHDLIVRAADNALLATTLDRLRVPLFRLQFVEGLRRETLEERNGDHQAITRAILSGDGDAAEAAMRCHVRGGNARLAALADRLFL</sequence>
<dbReference type="AlphaFoldDB" id="A0A0B2BVQ9"/>
<evidence type="ECO:0000256" key="1">
    <source>
        <dbReference type="ARBA" id="ARBA00023015"/>
    </source>
</evidence>
<dbReference type="Gene3D" id="1.20.120.530">
    <property type="entry name" value="GntR ligand-binding domain-like"/>
    <property type="match status" value="1"/>
</dbReference>
<protein>
    <recommendedName>
        <fullName evidence="4">HTH gntR-type domain-containing protein</fullName>
    </recommendedName>
</protein>
<dbReference type="PANTHER" id="PTHR43537">
    <property type="entry name" value="TRANSCRIPTIONAL REGULATOR, GNTR FAMILY"/>
    <property type="match status" value="1"/>
</dbReference>
<dbReference type="Pfam" id="PF00392">
    <property type="entry name" value="GntR"/>
    <property type="match status" value="1"/>
</dbReference>
<dbReference type="Gene3D" id="1.10.10.10">
    <property type="entry name" value="Winged helix-like DNA-binding domain superfamily/Winged helix DNA-binding domain"/>
    <property type="match status" value="1"/>
</dbReference>
<dbReference type="InterPro" id="IPR036388">
    <property type="entry name" value="WH-like_DNA-bd_sf"/>
</dbReference>
<dbReference type="InterPro" id="IPR000524">
    <property type="entry name" value="Tscrpt_reg_HTH_GntR"/>
</dbReference>
<proteinExistence type="predicted"/>
<dbReference type="GO" id="GO:0003700">
    <property type="term" value="F:DNA-binding transcription factor activity"/>
    <property type="evidence" value="ECO:0007669"/>
    <property type="project" value="InterPro"/>
</dbReference>
<dbReference type="SMART" id="SM00345">
    <property type="entry name" value="HTH_GNTR"/>
    <property type="match status" value="1"/>
</dbReference>
<feature type="domain" description="HTH gntR-type" evidence="4">
    <location>
        <begin position="4"/>
        <end position="71"/>
    </location>
</feature>
<keyword evidence="6" id="KW-1185">Reference proteome</keyword>
<accession>A0A0B2BVQ9</accession>
<keyword evidence="1" id="KW-0805">Transcription regulation</keyword>
<comment type="caution">
    <text evidence="5">The sequence shown here is derived from an EMBL/GenBank/DDBJ whole genome shotgun (WGS) entry which is preliminary data.</text>
</comment>
<dbReference type="CDD" id="cd07377">
    <property type="entry name" value="WHTH_GntR"/>
    <property type="match status" value="1"/>
</dbReference>
<dbReference type="Proteomes" id="UP000030988">
    <property type="component" value="Unassembled WGS sequence"/>
</dbReference>
<dbReference type="OrthoDB" id="7846328at2"/>